<evidence type="ECO:0000256" key="2">
    <source>
        <dbReference type="ARBA" id="ARBA00022692"/>
    </source>
</evidence>
<organism evidence="8 9">
    <name type="scientific">Chara braunii</name>
    <name type="common">Braun's stonewort</name>
    <dbReference type="NCBI Taxonomy" id="69332"/>
    <lineage>
        <taxon>Eukaryota</taxon>
        <taxon>Viridiplantae</taxon>
        <taxon>Streptophyta</taxon>
        <taxon>Charophyceae</taxon>
        <taxon>Charales</taxon>
        <taxon>Characeae</taxon>
        <taxon>Chara</taxon>
    </lineage>
</organism>
<dbReference type="PANTHER" id="PTHR31234">
    <property type="entry name" value="LATE EMBRYOGENESIS ABUNDANT (LEA) HYDROXYPROLINE-RICH GLYCOPROTEIN FAMILY"/>
    <property type="match status" value="1"/>
</dbReference>
<dbReference type="AlphaFoldDB" id="A0A388JS13"/>
<keyword evidence="4 6" id="KW-0472">Membrane</keyword>
<accession>A0A388JS13</accession>
<evidence type="ECO:0000256" key="6">
    <source>
        <dbReference type="SAM" id="Phobius"/>
    </source>
</evidence>
<feature type="compositionally biased region" description="Low complexity" evidence="5">
    <location>
        <begin position="1"/>
        <end position="36"/>
    </location>
</feature>
<dbReference type="InterPro" id="IPR004864">
    <property type="entry name" value="LEA_2"/>
</dbReference>
<gene>
    <name evidence="8" type="ORF">CBR_g8625</name>
</gene>
<dbReference type="OrthoDB" id="1426517at2759"/>
<dbReference type="EMBL" id="BFEA01000012">
    <property type="protein sequence ID" value="GBG60604.1"/>
    <property type="molecule type" value="Genomic_DNA"/>
</dbReference>
<keyword evidence="2 6" id="KW-0812">Transmembrane</keyword>
<evidence type="ECO:0000256" key="5">
    <source>
        <dbReference type="SAM" id="MobiDB-lite"/>
    </source>
</evidence>
<dbReference type="Proteomes" id="UP000265515">
    <property type="component" value="Unassembled WGS sequence"/>
</dbReference>
<sequence length="406" mass="43036">MASTRSSGTITISGSELGSSPPRNGSGYVGASAPVSAGGGVRLVKKGGRPSAEEFKPPRLVKGGPAPRNIPGSGELSRPKPYVELPESEMGSPPYEGRRAGGAGGGFDGFSAGGRSDGFLLAAGGRAGGRGGGGGGDFDVEDGTDNVSLSRSRFSRSGRLKLSKRFSFYKEKATTPDRLGLLRTGPQDMEAAWGPAPMLGSDEKRGRWCSPRRCCCCCCCSLVLLIFLLGLAALITYLVIRPKAPDFTIEDIRIESFAIRPESNKFLLSAIANITIRSQNPNRVGIWYERMTFDTHYRQRSLGVAVGNKSVHQTARSTVTLVAVLEIRGADVTDVQSDISTDTASGTMPLDIFGTVVVRVEYKGFKSPRFQVKVDCGVVVLIDPATLTGRGVETNKCGNIHGLKLV</sequence>
<feature type="domain" description="Late embryogenesis abundant protein LEA-2 subgroup" evidence="7">
    <location>
        <begin position="275"/>
        <end position="376"/>
    </location>
</feature>
<dbReference type="GO" id="GO:0098542">
    <property type="term" value="P:defense response to other organism"/>
    <property type="evidence" value="ECO:0007669"/>
    <property type="project" value="InterPro"/>
</dbReference>
<protein>
    <recommendedName>
        <fullName evidence="7">Late embryogenesis abundant protein LEA-2 subgroup domain-containing protein</fullName>
    </recommendedName>
</protein>
<feature type="region of interest" description="Disordered" evidence="5">
    <location>
        <begin position="1"/>
        <end position="93"/>
    </location>
</feature>
<evidence type="ECO:0000256" key="3">
    <source>
        <dbReference type="ARBA" id="ARBA00022989"/>
    </source>
</evidence>
<comment type="subcellular location">
    <subcellularLocation>
        <location evidence="1">Membrane</location>
        <topology evidence="1">Single-pass membrane protein</topology>
    </subcellularLocation>
</comment>
<reference evidence="8 9" key="1">
    <citation type="journal article" date="2018" name="Cell">
        <title>The Chara Genome: Secondary Complexity and Implications for Plant Terrestrialization.</title>
        <authorList>
            <person name="Nishiyama T."/>
            <person name="Sakayama H."/>
            <person name="Vries J.D."/>
            <person name="Buschmann H."/>
            <person name="Saint-Marcoux D."/>
            <person name="Ullrich K.K."/>
            <person name="Haas F.B."/>
            <person name="Vanderstraeten L."/>
            <person name="Becker D."/>
            <person name="Lang D."/>
            <person name="Vosolsobe S."/>
            <person name="Rombauts S."/>
            <person name="Wilhelmsson P.K.I."/>
            <person name="Janitza P."/>
            <person name="Kern R."/>
            <person name="Heyl A."/>
            <person name="Rumpler F."/>
            <person name="Villalobos L.I.A.C."/>
            <person name="Clay J.M."/>
            <person name="Skokan R."/>
            <person name="Toyoda A."/>
            <person name="Suzuki Y."/>
            <person name="Kagoshima H."/>
            <person name="Schijlen E."/>
            <person name="Tajeshwar N."/>
            <person name="Catarino B."/>
            <person name="Hetherington A.J."/>
            <person name="Saltykova A."/>
            <person name="Bonnot C."/>
            <person name="Breuninger H."/>
            <person name="Symeonidi A."/>
            <person name="Radhakrishnan G.V."/>
            <person name="Van Nieuwerburgh F."/>
            <person name="Deforce D."/>
            <person name="Chang C."/>
            <person name="Karol K.G."/>
            <person name="Hedrich R."/>
            <person name="Ulvskov P."/>
            <person name="Glockner G."/>
            <person name="Delwiche C.F."/>
            <person name="Petrasek J."/>
            <person name="Van de Peer Y."/>
            <person name="Friml J."/>
            <person name="Beilby M."/>
            <person name="Dolan L."/>
            <person name="Kohara Y."/>
            <person name="Sugano S."/>
            <person name="Fujiyama A."/>
            <person name="Delaux P.-M."/>
            <person name="Quint M."/>
            <person name="TheiBen G."/>
            <person name="Hagemann M."/>
            <person name="Harholt J."/>
            <person name="Dunand C."/>
            <person name="Zachgo S."/>
            <person name="Langdale J."/>
            <person name="Maumus F."/>
            <person name="Straeten D.V.D."/>
            <person name="Gould S.B."/>
            <person name="Rensing S.A."/>
        </authorList>
    </citation>
    <scope>NUCLEOTIDE SEQUENCE [LARGE SCALE GENOMIC DNA]</scope>
    <source>
        <strain evidence="8 9">S276</strain>
    </source>
</reference>
<keyword evidence="3 6" id="KW-1133">Transmembrane helix</keyword>
<evidence type="ECO:0000259" key="7">
    <source>
        <dbReference type="Pfam" id="PF03168"/>
    </source>
</evidence>
<dbReference type="PANTHER" id="PTHR31234:SF2">
    <property type="entry name" value="OS05G0199100 PROTEIN"/>
    <property type="match status" value="1"/>
</dbReference>
<dbReference type="STRING" id="69332.A0A388JS13"/>
<dbReference type="Gene3D" id="2.60.40.1820">
    <property type="match status" value="1"/>
</dbReference>
<proteinExistence type="predicted"/>
<dbReference type="Pfam" id="PF03168">
    <property type="entry name" value="LEA_2"/>
    <property type="match status" value="1"/>
</dbReference>
<name>A0A388JS13_CHABU</name>
<evidence type="ECO:0000313" key="8">
    <source>
        <dbReference type="EMBL" id="GBG60604.1"/>
    </source>
</evidence>
<evidence type="ECO:0000256" key="1">
    <source>
        <dbReference type="ARBA" id="ARBA00004167"/>
    </source>
</evidence>
<dbReference type="InterPro" id="IPR044839">
    <property type="entry name" value="NDR1-like"/>
</dbReference>
<feature type="transmembrane region" description="Helical" evidence="6">
    <location>
        <begin position="222"/>
        <end position="240"/>
    </location>
</feature>
<dbReference type="SUPFAM" id="SSF117070">
    <property type="entry name" value="LEA14-like"/>
    <property type="match status" value="1"/>
</dbReference>
<dbReference type="Gramene" id="GBG60604">
    <property type="protein sequence ID" value="GBG60604"/>
    <property type="gene ID" value="CBR_g8625"/>
</dbReference>
<comment type="caution">
    <text evidence="8">The sequence shown here is derived from an EMBL/GenBank/DDBJ whole genome shotgun (WGS) entry which is preliminary data.</text>
</comment>
<evidence type="ECO:0000313" key="9">
    <source>
        <dbReference type="Proteomes" id="UP000265515"/>
    </source>
</evidence>
<keyword evidence="9" id="KW-1185">Reference proteome</keyword>
<evidence type="ECO:0000256" key="4">
    <source>
        <dbReference type="ARBA" id="ARBA00023136"/>
    </source>
</evidence>
<dbReference type="GO" id="GO:0016020">
    <property type="term" value="C:membrane"/>
    <property type="evidence" value="ECO:0007669"/>
    <property type="project" value="UniProtKB-SubCell"/>
</dbReference>